<keyword evidence="2" id="KW-1133">Transmembrane helix</keyword>
<feature type="compositionally biased region" description="Basic and acidic residues" evidence="1">
    <location>
        <begin position="440"/>
        <end position="449"/>
    </location>
</feature>
<dbReference type="Proteomes" id="UP001383192">
    <property type="component" value="Unassembled WGS sequence"/>
</dbReference>
<feature type="compositionally biased region" description="Low complexity" evidence="1">
    <location>
        <begin position="450"/>
        <end position="465"/>
    </location>
</feature>
<name>A0AAW0B176_9AGAR</name>
<evidence type="ECO:0000313" key="4">
    <source>
        <dbReference type="Proteomes" id="UP001383192"/>
    </source>
</evidence>
<feature type="compositionally biased region" description="Low complexity" evidence="1">
    <location>
        <begin position="701"/>
        <end position="716"/>
    </location>
</feature>
<feature type="transmembrane region" description="Helical" evidence="2">
    <location>
        <begin position="887"/>
        <end position="908"/>
    </location>
</feature>
<feature type="compositionally biased region" description="Basic and acidic residues" evidence="1">
    <location>
        <begin position="661"/>
        <end position="670"/>
    </location>
</feature>
<feature type="compositionally biased region" description="Low complexity" evidence="1">
    <location>
        <begin position="529"/>
        <end position="546"/>
    </location>
</feature>
<dbReference type="EMBL" id="JAYKXP010000204">
    <property type="protein sequence ID" value="KAK7019679.1"/>
    <property type="molecule type" value="Genomic_DNA"/>
</dbReference>
<evidence type="ECO:0000256" key="1">
    <source>
        <dbReference type="SAM" id="MobiDB-lite"/>
    </source>
</evidence>
<reference evidence="3 4" key="1">
    <citation type="submission" date="2024-01" db="EMBL/GenBank/DDBJ databases">
        <title>A draft genome for a cacao thread blight-causing isolate of Paramarasmius palmivorus.</title>
        <authorList>
            <person name="Baruah I.K."/>
            <person name="Bukari Y."/>
            <person name="Amoako-Attah I."/>
            <person name="Meinhardt L.W."/>
            <person name="Bailey B.A."/>
            <person name="Cohen S.P."/>
        </authorList>
    </citation>
    <scope>NUCLEOTIDE SEQUENCE [LARGE SCALE GENOMIC DNA]</scope>
    <source>
        <strain evidence="3 4">GH-12</strain>
    </source>
</reference>
<evidence type="ECO:0000256" key="2">
    <source>
        <dbReference type="SAM" id="Phobius"/>
    </source>
</evidence>
<organism evidence="3 4">
    <name type="scientific">Paramarasmius palmivorus</name>
    <dbReference type="NCBI Taxonomy" id="297713"/>
    <lineage>
        <taxon>Eukaryota</taxon>
        <taxon>Fungi</taxon>
        <taxon>Dikarya</taxon>
        <taxon>Basidiomycota</taxon>
        <taxon>Agaricomycotina</taxon>
        <taxon>Agaricomycetes</taxon>
        <taxon>Agaricomycetidae</taxon>
        <taxon>Agaricales</taxon>
        <taxon>Marasmiineae</taxon>
        <taxon>Marasmiaceae</taxon>
        <taxon>Paramarasmius</taxon>
    </lineage>
</organism>
<feature type="compositionally biased region" description="Low complexity" evidence="1">
    <location>
        <begin position="561"/>
        <end position="591"/>
    </location>
</feature>
<accession>A0AAW0B176</accession>
<keyword evidence="2" id="KW-0812">Transmembrane</keyword>
<evidence type="ECO:0000313" key="3">
    <source>
        <dbReference type="EMBL" id="KAK7019679.1"/>
    </source>
</evidence>
<feature type="region of interest" description="Disordered" evidence="1">
    <location>
        <begin position="440"/>
        <end position="486"/>
    </location>
</feature>
<gene>
    <name evidence="3" type="primary">RBT1_42</name>
    <name evidence="3" type="ORF">VNI00_018001</name>
</gene>
<feature type="region of interest" description="Disordered" evidence="1">
    <location>
        <begin position="504"/>
        <end position="780"/>
    </location>
</feature>
<feature type="compositionally biased region" description="Low complexity" evidence="1">
    <location>
        <begin position="472"/>
        <end position="484"/>
    </location>
</feature>
<comment type="caution">
    <text evidence="3">The sequence shown here is derived from an EMBL/GenBank/DDBJ whole genome shotgun (WGS) entry which is preliminary data.</text>
</comment>
<protein>
    <submittedName>
        <fullName evidence="3">SERTA domain-containing protein 3</fullName>
    </submittedName>
</protein>
<sequence length="952" mass="104754">MVRGLQHGARLAYLESKLPGYFIAVKEGYGPEYLAQVEAGFFRRFHPSKGDAHEPSAEELAKVEDDGEDDEILVEPFRKENESLEDFQKRMDDFRSLKDVVAAKIAQIDRWMRYRYRKQQEVNLKESDAFQKLLTKLTGMDSGPGRRRPAYVEWARANPELVDELVRAQMNAKREVPDGDSIRAAAIREAFTNRPKSERQDWEKKALDDFRESCSKGVLAARLPGYLLWAHRHATEVDQHVQVALAAQERQKAQEFAKKGPDAYVAVRQDVVKRAFGDLPEDQKNHWVDVSKKNHEGRIEKYEKEKAAGFSMAPEARQQAIDRITTFLTPILEGLNEATGWNFSLFGGGPEPIDAGRLNTVAMHIGKTAGPVPMTFGAMFRPQIKKNFNGMFGVFLKKCFSTSCLLGVAECQSRAIQDPHLQRPDDVLEDLTYTVVRERLEDQGERGDSPSDPLPSSSSVSIQPSRQHTQPSTSSTKSSASMMAGAKQVVPVKPIQADRTLASKAFSGPGSHARIRPPMGPPRAPLQGAVAPSSSSSLPTSTSVSSNTKGKKPSAVTSQKPRAPSPISVPSSPQSSPSMPPASLLPASPISVRSSPEPDHSGHASSPIDLVSSPAPTPSRTYKSRPRVSSPTKARVTTKASSSSRRVTSTFVGVVIPVKPHITEEEVAKDSDDDTPLVQISDDEKSDVDDLRETVMGKGKASAASGASSNAVSAPAPSIPKKRRLAGGSKPSDQTLGEPEPSASAPGPRTKRRKTETAISNTLVDPVPEHVPHMVSTPSSAPSYVQSVLSIVHEAQMDRQLCDVVMNWLRLDKNANYTGGRLLATDRLTDVGDWIARGCPVGYKRKHMKDLGKFGDAFEQWYKNCAPAWRKDEGRGIRLTRRSGEDWSPLAIFGANGIVSFVVALAWWKMEVKNMPCRTPRERQDKLVKFAMYEGALDEIEYTFRCLREAGY</sequence>
<dbReference type="AlphaFoldDB" id="A0AAW0B176"/>
<proteinExistence type="predicted"/>
<feature type="compositionally biased region" description="Low complexity" evidence="1">
    <location>
        <begin position="632"/>
        <end position="650"/>
    </location>
</feature>
<keyword evidence="4" id="KW-1185">Reference proteome</keyword>
<keyword evidence="2" id="KW-0472">Membrane</keyword>